<dbReference type="PROSITE" id="PS51722">
    <property type="entry name" value="G_TR_2"/>
    <property type="match status" value="1"/>
</dbReference>
<dbReference type="STRING" id="1246637.MTBBW1_80021"/>
<evidence type="ECO:0000256" key="8">
    <source>
        <dbReference type="NCBIfam" id="TIGR00484"/>
    </source>
</evidence>
<comment type="similarity">
    <text evidence="1">Belongs to the TRAFAC class translation factor GTPase superfamily. Classic translation factor GTPase family. EF-G/EF-2 subfamily.</text>
</comment>
<dbReference type="SUPFAM" id="SSF54211">
    <property type="entry name" value="Ribosomal protein S5 domain 2-like"/>
    <property type="match status" value="1"/>
</dbReference>
<dbReference type="InterPro" id="IPR014721">
    <property type="entry name" value="Ribsml_uS5_D2-typ_fold_subgr"/>
</dbReference>
<dbReference type="PRINTS" id="PR00315">
    <property type="entry name" value="ELONGATNFCT"/>
</dbReference>
<evidence type="ECO:0000256" key="4">
    <source>
        <dbReference type="ARBA" id="ARBA00022768"/>
    </source>
</evidence>
<dbReference type="InterPro" id="IPR000640">
    <property type="entry name" value="EFG_V-like"/>
</dbReference>
<dbReference type="InterPro" id="IPR053905">
    <property type="entry name" value="EF-G-like_DII"/>
</dbReference>
<keyword evidence="5" id="KW-0648">Protein biosynthesis</keyword>
<dbReference type="InterPro" id="IPR000795">
    <property type="entry name" value="T_Tr_GTP-bd_dom"/>
</dbReference>
<dbReference type="SUPFAM" id="SSF50447">
    <property type="entry name" value="Translation proteins"/>
    <property type="match status" value="1"/>
</dbReference>
<gene>
    <name evidence="10" type="primary">fusA</name>
    <name evidence="10" type="ORF">DEMABW1_80021</name>
    <name evidence="11" type="ORF">MTBBW1_80021</name>
</gene>
<reference evidence="11 12" key="3">
    <citation type="submission" date="2017-03" db="EMBL/GenBank/DDBJ databases">
        <authorList>
            <person name="Afonso C.L."/>
            <person name="Miller P.J."/>
            <person name="Scott M.A."/>
            <person name="Spackman E."/>
            <person name="Goraichik I."/>
            <person name="Dimitrov K.M."/>
            <person name="Suarez D.L."/>
            <person name="Swayne D.E."/>
        </authorList>
    </citation>
    <scope>NUCLEOTIDE SEQUENCE [LARGE SCALE GENOMIC DNA]</scope>
    <source>
        <strain evidence="11">PRJEB14757</strain>
    </source>
</reference>
<evidence type="ECO:0000256" key="1">
    <source>
        <dbReference type="ARBA" id="ARBA00005870"/>
    </source>
</evidence>
<reference evidence="10" key="2">
    <citation type="submission" date="2012-12" db="EMBL/GenBank/DDBJ databases">
        <title>Region harboring genes involved in magnetosome formation of Candidatus Desulfamplus magnetosmortis.</title>
        <authorList>
            <person name="Lefevre C.T."/>
            <person name="Bazylinski D.A."/>
        </authorList>
    </citation>
    <scope>NUCLEOTIDE SEQUENCE</scope>
    <source>
        <strain evidence="10">BW-1</strain>
    </source>
</reference>
<dbReference type="CDD" id="cd01434">
    <property type="entry name" value="EFG_mtEFG1_IV"/>
    <property type="match status" value="1"/>
</dbReference>
<dbReference type="InterPro" id="IPR005517">
    <property type="entry name" value="Transl_elong_EFG/EF2_IV"/>
</dbReference>
<evidence type="ECO:0000259" key="9">
    <source>
        <dbReference type="PROSITE" id="PS51722"/>
    </source>
</evidence>
<dbReference type="Gene3D" id="3.30.230.10">
    <property type="match status" value="1"/>
</dbReference>
<dbReference type="Gene3D" id="2.40.30.10">
    <property type="entry name" value="Translation factors"/>
    <property type="match status" value="1"/>
</dbReference>
<sequence length="689" mass="75420">MTEKIKKMRNVALAGHGGAGKTSLAEAMLFKAGVITRFGKVEEGNTAMDFQPEEVRKQQSVSSAFHKYAWKKHQVTLMDTPGDQNFISSATTCIPAADSVIMVIDGVDGPSAMTEVVSDCVANYNLPSVLFINKLDRERSNVESIVAACEKSLKRKAIVVQLPIGSEADFKGVVDIVAGKAYVYDGDGNSEATDIPSDMADEVEAAKEAFVENIAELDDELLEKYLEGEEISEQELIDTFRKGILACEFSPVICGSATKLIGIDLLFDFINNALPSPLDRGAWTAKARNGEELQIMPESDGPFYGFVFNTIVDPYAGRLSVFRVISGTLGKEGNFLNVNKDAKERFTQLLEIVGKEQKPVTEALPGAIVAVAKLKETFTGDTMSDDKEVMFDAPAPMPPVISFAVSSKNQGEEDKVHGALRKIMEEDTGLHLKRELETNETILSGRGLVHIETTIEKIKRKFNVEMEINTPKVPYRETFKKKIRVQGRHKKQSGGHGQFGDCWIILEPGPKGSGFEFIDKIVGGSIPKTYIPAVEKGVVEASQKGILAGFPCVDFKVTVDDGSYHSVDSSEMAFKMAGSIAFKKAAEQASATLLEPIMKISIVIPDEYTGDIMGDLNSRRGRVLGMDTEGEKQVINAHVPMAEILRYAPDLRSMTGGRGTFTLEFDHYDEVPGDMAQKVIEKIKAEREE</sequence>
<dbReference type="InterPro" id="IPR047872">
    <property type="entry name" value="EFG_IV"/>
</dbReference>
<dbReference type="PANTHER" id="PTHR43261">
    <property type="entry name" value="TRANSLATION ELONGATION FACTOR G-RELATED"/>
    <property type="match status" value="1"/>
</dbReference>
<dbReference type="GO" id="GO:0005525">
    <property type="term" value="F:GTP binding"/>
    <property type="evidence" value="ECO:0007669"/>
    <property type="project" value="UniProtKB-UniRule"/>
</dbReference>
<dbReference type="RefSeq" id="WP_080798095.1">
    <property type="nucleotide sequence ID" value="NZ_LT828540.1"/>
</dbReference>
<evidence type="ECO:0000256" key="5">
    <source>
        <dbReference type="ARBA" id="ARBA00022917"/>
    </source>
</evidence>
<accession>L0R500</accession>
<evidence type="ECO:0000313" key="11">
    <source>
        <dbReference type="EMBL" id="SLM32683.1"/>
    </source>
</evidence>
<proteinExistence type="inferred from homology"/>
<name>L0R500_9BACT</name>
<dbReference type="GO" id="GO:0003746">
    <property type="term" value="F:translation elongation factor activity"/>
    <property type="evidence" value="ECO:0007669"/>
    <property type="project" value="UniProtKB-UniRule"/>
</dbReference>
<dbReference type="InterPro" id="IPR035649">
    <property type="entry name" value="EFG_V"/>
</dbReference>
<dbReference type="NCBIfam" id="NF009891">
    <property type="entry name" value="PRK13351.1-1"/>
    <property type="match status" value="1"/>
</dbReference>
<evidence type="ECO:0000313" key="12">
    <source>
        <dbReference type="Proteomes" id="UP000191931"/>
    </source>
</evidence>
<dbReference type="Gene3D" id="3.40.50.300">
    <property type="entry name" value="P-loop containing nucleotide triphosphate hydrolases"/>
    <property type="match status" value="1"/>
</dbReference>
<evidence type="ECO:0000256" key="3">
    <source>
        <dbReference type="ARBA" id="ARBA00022741"/>
    </source>
</evidence>
<dbReference type="SUPFAM" id="SSF52540">
    <property type="entry name" value="P-loop containing nucleoside triphosphate hydrolases"/>
    <property type="match status" value="1"/>
</dbReference>
<dbReference type="InterPro" id="IPR035647">
    <property type="entry name" value="EFG_III/V"/>
</dbReference>
<evidence type="ECO:0000256" key="7">
    <source>
        <dbReference type="ARBA" id="ARBA00024731"/>
    </source>
</evidence>
<dbReference type="Pfam" id="PF03764">
    <property type="entry name" value="EFG_IV"/>
    <property type="match status" value="1"/>
</dbReference>
<dbReference type="Gene3D" id="3.30.70.870">
    <property type="entry name" value="Elongation Factor G (Translational Gtpase), domain 3"/>
    <property type="match status" value="1"/>
</dbReference>
<comment type="function">
    <text evidence="7">Catalyzes the GTP-dependent ribosomal translocation step during translation elongation. During this step, the ribosome changes from the pre-translocational (PRE) to the post-translocational (POST) state as the newly formed A-site-bound peptidyl-tRNA and P-site-bound deacylated tRNA move to the P and E sites, respectively. Catalyzes the coordinated movement of the two tRNA molecules, the mRNA and conformational changes in the ribosome.</text>
</comment>
<dbReference type="InterPro" id="IPR020568">
    <property type="entry name" value="Ribosomal_Su5_D2-typ_SF"/>
</dbReference>
<feature type="domain" description="Tr-type G" evidence="9">
    <location>
        <begin position="6"/>
        <end position="278"/>
    </location>
</feature>
<evidence type="ECO:0000256" key="2">
    <source>
        <dbReference type="ARBA" id="ARBA00017872"/>
    </source>
</evidence>
<dbReference type="SUPFAM" id="SSF54980">
    <property type="entry name" value="EF-G C-terminal domain-like"/>
    <property type="match status" value="2"/>
</dbReference>
<dbReference type="InterPro" id="IPR004540">
    <property type="entry name" value="Transl_elong_EFG/EF2"/>
</dbReference>
<dbReference type="InterPro" id="IPR009000">
    <property type="entry name" value="Transl_B-barrel_sf"/>
</dbReference>
<dbReference type="CDD" id="cd04088">
    <property type="entry name" value="EFG_mtEFG_II"/>
    <property type="match status" value="1"/>
</dbReference>
<dbReference type="GO" id="GO:0032790">
    <property type="term" value="P:ribosome disassembly"/>
    <property type="evidence" value="ECO:0007669"/>
    <property type="project" value="TreeGrafter"/>
</dbReference>
<dbReference type="Pfam" id="PF00679">
    <property type="entry name" value="EFG_C"/>
    <property type="match status" value="1"/>
</dbReference>
<dbReference type="SMART" id="SM00838">
    <property type="entry name" value="EFG_C"/>
    <property type="match status" value="1"/>
</dbReference>
<dbReference type="InterPro" id="IPR041095">
    <property type="entry name" value="EFG_II"/>
</dbReference>
<dbReference type="Pfam" id="PF14492">
    <property type="entry name" value="EFG_III"/>
    <property type="match status" value="1"/>
</dbReference>
<dbReference type="InterPro" id="IPR027417">
    <property type="entry name" value="P-loop_NTPase"/>
</dbReference>
<dbReference type="GO" id="GO:0003924">
    <property type="term" value="F:GTPase activity"/>
    <property type="evidence" value="ECO:0007669"/>
    <property type="project" value="InterPro"/>
</dbReference>
<dbReference type="NCBIfam" id="TIGR00484">
    <property type="entry name" value="EF-G"/>
    <property type="match status" value="1"/>
</dbReference>
<dbReference type="SMART" id="SM00889">
    <property type="entry name" value="EFG_IV"/>
    <property type="match status" value="1"/>
</dbReference>
<dbReference type="Proteomes" id="UP000191931">
    <property type="component" value="Unassembled WGS sequence"/>
</dbReference>
<keyword evidence="12" id="KW-1185">Reference proteome</keyword>
<evidence type="ECO:0000313" key="10">
    <source>
        <dbReference type="EMBL" id="CCO06632.1"/>
    </source>
</evidence>
<dbReference type="EMBL" id="FWEV01000325">
    <property type="protein sequence ID" value="SLM32683.1"/>
    <property type="molecule type" value="Genomic_DNA"/>
</dbReference>
<dbReference type="OrthoDB" id="9760518at2"/>
<keyword evidence="3" id="KW-0547">Nucleotide-binding</keyword>
<keyword evidence="4 10" id="KW-0251">Elongation factor</keyword>
<protein>
    <recommendedName>
        <fullName evidence="2 8">Elongation factor G</fullName>
    </recommendedName>
</protein>
<dbReference type="CDD" id="cd03713">
    <property type="entry name" value="EFG_mtEFG_C"/>
    <property type="match status" value="1"/>
</dbReference>
<dbReference type="CDD" id="cd04170">
    <property type="entry name" value="EF-G_bact"/>
    <property type="match status" value="1"/>
</dbReference>
<evidence type="ECO:0000256" key="6">
    <source>
        <dbReference type="ARBA" id="ARBA00023134"/>
    </source>
</evidence>
<dbReference type="PANTHER" id="PTHR43261:SF7">
    <property type="entry name" value="ELONGATION FACTOR G-LIKE PROTEIN"/>
    <property type="match status" value="1"/>
</dbReference>
<dbReference type="FunFam" id="3.30.70.240:FF:000001">
    <property type="entry name" value="Elongation factor G"/>
    <property type="match status" value="1"/>
</dbReference>
<dbReference type="NCBIfam" id="NF009379">
    <property type="entry name" value="PRK12740.1-3"/>
    <property type="match status" value="1"/>
</dbReference>
<reference evidence="10" key="1">
    <citation type="submission" date="2012-10" db="EMBL/GenBank/DDBJ databases">
        <authorList>
            <person name="Lefevre C."/>
        </authorList>
    </citation>
    <scope>NUCLEOTIDE SEQUENCE</scope>
    <source>
        <strain evidence="10">BW-1</strain>
    </source>
</reference>
<dbReference type="InterPro" id="IPR005225">
    <property type="entry name" value="Small_GTP-bd"/>
</dbReference>
<dbReference type="FunFam" id="3.30.230.10:FF:000003">
    <property type="entry name" value="Elongation factor G"/>
    <property type="match status" value="1"/>
</dbReference>
<organism evidence="10">
    <name type="scientific">Desulfamplus magnetovallimortis</name>
    <dbReference type="NCBI Taxonomy" id="1246637"/>
    <lineage>
        <taxon>Bacteria</taxon>
        <taxon>Pseudomonadati</taxon>
        <taxon>Thermodesulfobacteriota</taxon>
        <taxon>Desulfobacteria</taxon>
        <taxon>Desulfobacterales</taxon>
        <taxon>Desulfobacteraceae</taxon>
        <taxon>Desulfamplus</taxon>
    </lineage>
</organism>
<keyword evidence="6" id="KW-0342">GTP-binding</keyword>
<dbReference type="NCBIfam" id="TIGR00231">
    <property type="entry name" value="small_GTP"/>
    <property type="match status" value="1"/>
</dbReference>
<dbReference type="NCBIfam" id="NF009381">
    <property type="entry name" value="PRK12740.1-5"/>
    <property type="match status" value="1"/>
</dbReference>
<dbReference type="Pfam" id="PF00009">
    <property type="entry name" value="GTP_EFTU"/>
    <property type="match status" value="1"/>
</dbReference>
<dbReference type="EMBL" id="HF547348">
    <property type="protein sequence ID" value="CCO06632.1"/>
    <property type="molecule type" value="Genomic_DNA"/>
</dbReference>
<dbReference type="Pfam" id="PF22042">
    <property type="entry name" value="EF-G_D2"/>
    <property type="match status" value="1"/>
</dbReference>
<dbReference type="AlphaFoldDB" id="L0R500"/>
<dbReference type="Gene3D" id="3.30.70.240">
    <property type="match status" value="1"/>
</dbReference>